<proteinExistence type="predicted"/>
<protein>
    <submittedName>
        <fullName evidence="1">Uncharacterized protein</fullName>
    </submittedName>
</protein>
<evidence type="ECO:0000313" key="1">
    <source>
        <dbReference type="EMBL" id="KZV27207.1"/>
    </source>
</evidence>
<dbReference type="EMBL" id="KV010646">
    <property type="protein sequence ID" value="KZV27207.1"/>
    <property type="molecule type" value="Genomic_DNA"/>
</dbReference>
<name>A0A2Z7B6K4_9LAMI</name>
<dbReference type="Proteomes" id="UP000250235">
    <property type="component" value="Unassembled WGS sequence"/>
</dbReference>
<organism evidence="1 2">
    <name type="scientific">Dorcoceras hygrometricum</name>
    <dbReference type="NCBI Taxonomy" id="472368"/>
    <lineage>
        <taxon>Eukaryota</taxon>
        <taxon>Viridiplantae</taxon>
        <taxon>Streptophyta</taxon>
        <taxon>Embryophyta</taxon>
        <taxon>Tracheophyta</taxon>
        <taxon>Spermatophyta</taxon>
        <taxon>Magnoliopsida</taxon>
        <taxon>eudicotyledons</taxon>
        <taxon>Gunneridae</taxon>
        <taxon>Pentapetalae</taxon>
        <taxon>asterids</taxon>
        <taxon>lamiids</taxon>
        <taxon>Lamiales</taxon>
        <taxon>Gesneriaceae</taxon>
        <taxon>Didymocarpoideae</taxon>
        <taxon>Trichosporeae</taxon>
        <taxon>Loxocarpinae</taxon>
        <taxon>Dorcoceras</taxon>
    </lineage>
</organism>
<reference evidence="1 2" key="1">
    <citation type="journal article" date="2015" name="Proc. Natl. Acad. Sci. U.S.A.">
        <title>The resurrection genome of Boea hygrometrica: A blueprint for survival of dehydration.</title>
        <authorList>
            <person name="Xiao L."/>
            <person name="Yang G."/>
            <person name="Zhang L."/>
            <person name="Yang X."/>
            <person name="Zhao S."/>
            <person name="Ji Z."/>
            <person name="Zhou Q."/>
            <person name="Hu M."/>
            <person name="Wang Y."/>
            <person name="Chen M."/>
            <person name="Xu Y."/>
            <person name="Jin H."/>
            <person name="Xiao X."/>
            <person name="Hu G."/>
            <person name="Bao F."/>
            <person name="Hu Y."/>
            <person name="Wan P."/>
            <person name="Li L."/>
            <person name="Deng X."/>
            <person name="Kuang T."/>
            <person name="Xiang C."/>
            <person name="Zhu J.K."/>
            <person name="Oliver M.J."/>
            <person name="He Y."/>
        </authorList>
    </citation>
    <scope>NUCLEOTIDE SEQUENCE [LARGE SCALE GENOMIC DNA]</scope>
    <source>
        <strain evidence="2">cv. XS01</strain>
    </source>
</reference>
<gene>
    <name evidence="1" type="ORF">F511_04660</name>
</gene>
<sequence length="64" mass="7653">MGSKEFKFQRYTIKRCIEHPDQEAFIPRISSTISHIRHTNLGRRSIEHDPICRPDVLIKLFEFL</sequence>
<accession>A0A2Z7B6K4</accession>
<keyword evidence="2" id="KW-1185">Reference proteome</keyword>
<evidence type="ECO:0000313" key="2">
    <source>
        <dbReference type="Proteomes" id="UP000250235"/>
    </source>
</evidence>
<dbReference type="AlphaFoldDB" id="A0A2Z7B6K4"/>